<dbReference type="EMBL" id="JBHTMK010000060">
    <property type="protein sequence ID" value="MFD1372695.1"/>
    <property type="molecule type" value="Genomic_DNA"/>
</dbReference>
<sequence>MTHFVDLSPYTYNDTDIIWTYEGWVTYRPRYERLNVGWLDAPHDFPQGPTPPWLPDALLDIVAGPQINSMRGFHVCAFCPRSKAATRSMIEVDHPSGELSLGHTEIRIPARAGTMFAAPSLIWHYITAHEYRPPADFIEAVKGYDSSWTREPSPWIPEDADRILVD</sequence>
<dbReference type="InterPro" id="IPR057679">
    <property type="entry name" value="DUF7919"/>
</dbReference>
<dbReference type="Proteomes" id="UP001597183">
    <property type="component" value="Unassembled WGS sequence"/>
</dbReference>
<organism evidence="2 3">
    <name type="scientific">Actinoplanes sichuanensis</name>
    <dbReference type="NCBI Taxonomy" id="512349"/>
    <lineage>
        <taxon>Bacteria</taxon>
        <taxon>Bacillati</taxon>
        <taxon>Actinomycetota</taxon>
        <taxon>Actinomycetes</taxon>
        <taxon>Micromonosporales</taxon>
        <taxon>Micromonosporaceae</taxon>
        <taxon>Actinoplanes</taxon>
    </lineage>
</organism>
<evidence type="ECO:0000313" key="2">
    <source>
        <dbReference type="EMBL" id="MFD1372695.1"/>
    </source>
</evidence>
<dbReference type="RefSeq" id="WP_317795129.1">
    <property type="nucleotide sequence ID" value="NZ_AP028461.1"/>
</dbReference>
<accession>A0ABW4AR10</accession>
<keyword evidence="3" id="KW-1185">Reference proteome</keyword>
<protein>
    <recommendedName>
        <fullName evidence="1">DUF7919 domain-containing protein</fullName>
    </recommendedName>
</protein>
<gene>
    <name evidence="2" type="ORF">ACFQ5G_45850</name>
</gene>
<name>A0ABW4AR10_9ACTN</name>
<proteinExistence type="predicted"/>
<evidence type="ECO:0000313" key="3">
    <source>
        <dbReference type="Proteomes" id="UP001597183"/>
    </source>
</evidence>
<dbReference type="Pfam" id="PF25535">
    <property type="entry name" value="DUF7919"/>
    <property type="match status" value="1"/>
</dbReference>
<evidence type="ECO:0000259" key="1">
    <source>
        <dbReference type="Pfam" id="PF25535"/>
    </source>
</evidence>
<comment type="caution">
    <text evidence="2">The sequence shown here is derived from an EMBL/GenBank/DDBJ whole genome shotgun (WGS) entry which is preliminary data.</text>
</comment>
<reference evidence="3" key="1">
    <citation type="journal article" date="2019" name="Int. J. Syst. Evol. Microbiol.">
        <title>The Global Catalogue of Microorganisms (GCM) 10K type strain sequencing project: providing services to taxonomists for standard genome sequencing and annotation.</title>
        <authorList>
            <consortium name="The Broad Institute Genomics Platform"/>
            <consortium name="The Broad Institute Genome Sequencing Center for Infectious Disease"/>
            <person name="Wu L."/>
            <person name="Ma J."/>
        </authorList>
    </citation>
    <scope>NUCLEOTIDE SEQUENCE [LARGE SCALE GENOMIC DNA]</scope>
    <source>
        <strain evidence="3">CCM 7526</strain>
    </source>
</reference>
<feature type="domain" description="DUF7919" evidence="1">
    <location>
        <begin position="2"/>
        <end position="141"/>
    </location>
</feature>